<reference evidence="3" key="1">
    <citation type="submission" date="2025-08" db="UniProtKB">
        <authorList>
            <consortium name="RefSeq"/>
        </authorList>
    </citation>
    <scope>IDENTIFICATION</scope>
</reference>
<dbReference type="GeneID" id="108252172"/>
<evidence type="ECO:0000313" key="2">
    <source>
        <dbReference type="Proteomes" id="UP000079169"/>
    </source>
</evidence>
<dbReference type="PANTHER" id="PTHR37984">
    <property type="entry name" value="PROTEIN CBG26694"/>
    <property type="match status" value="1"/>
</dbReference>
<protein>
    <submittedName>
        <fullName evidence="3">Protein NYNRIN-like</fullName>
    </submittedName>
</protein>
<dbReference type="RefSeq" id="XP_017298817.1">
    <property type="nucleotide sequence ID" value="XM_017443328.1"/>
</dbReference>
<accession>A0A1S4E9I7</accession>
<sequence length="160" mass="18567">MLLGPFPETNSGNRYILVIKHYFSKWPEAFAIPNQEATTVADCLINHWVSRFGVPLELHSDLGRNFESQVYQEVCSVLWIKKTRTTPLHPQSDGMVERFNRTLHEHPRKVVDDHQREWNKHIPLFLLAYRSSTHNSTGQSPALIIFGKEMRLPSELRFGS</sequence>
<evidence type="ECO:0000313" key="3">
    <source>
        <dbReference type="RefSeq" id="XP_017298817.1"/>
    </source>
</evidence>
<dbReference type="GO" id="GO:0015074">
    <property type="term" value="P:DNA integration"/>
    <property type="evidence" value="ECO:0007669"/>
    <property type="project" value="InterPro"/>
</dbReference>
<dbReference type="KEGG" id="dci:108252172"/>
<dbReference type="FunFam" id="3.30.420.10:FF:000032">
    <property type="entry name" value="Retrovirus-related Pol polyprotein from transposon 297-like Protein"/>
    <property type="match status" value="1"/>
</dbReference>
<dbReference type="SUPFAM" id="SSF53098">
    <property type="entry name" value="Ribonuclease H-like"/>
    <property type="match status" value="1"/>
</dbReference>
<dbReference type="InterPro" id="IPR012337">
    <property type="entry name" value="RNaseH-like_sf"/>
</dbReference>
<dbReference type="InterPro" id="IPR036397">
    <property type="entry name" value="RNaseH_sf"/>
</dbReference>
<dbReference type="Gene3D" id="3.30.420.10">
    <property type="entry name" value="Ribonuclease H-like superfamily/Ribonuclease H"/>
    <property type="match status" value="1"/>
</dbReference>
<name>A0A1S4E9I7_DIACI</name>
<gene>
    <name evidence="3" type="primary">LOC108252172</name>
</gene>
<dbReference type="InterPro" id="IPR001584">
    <property type="entry name" value="Integrase_cat-core"/>
</dbReference>
<dbReference type="Proteomes" id="UP000079169">
    <property type="component" value="Unplaced"/>
</dbReference>
<dbReference type="PROSITE" id="PS50994">
    <property type="entry name" value="INTEGRASE"/>
    <property type="match status" value="1"/>
</dbReference>
<dbReference type="PaxDb" id="121845-A0A1S4E9I7"/>
<dbReference type="Pfam" id="PF00665">
    <property type="entry name" value="rve"/>
    <property type="match status" value="1"/>
</dbReference>
<dbReference type="PANTHER" id="PTHR37984:SF15">
    <property type="entry name" value="INTEGRASE CATALYTIC DOMAIN-CONTAINING PROTEIN"/>
    <property type="match status" value="1"/>
</dbReference>
<organism evidence="2 3">
    <name type="scientific">Diaphorina citri</name>
    <name type="common">Asian citrus psyllid</name>
    <dbReference type="NCBI Taxonomy" id="121845"/>
    <lineage>
        <taxon>Eukaryota</taxon>
        <taxon>Metazoa</taxon>
        <taxon>Ecdysozoa</taxon>
        <taxon>Arthropoda</taxon>
        <taxon>Hexapoda</taxon>
        <taxon>Insecta</taxon>
        <taxon>Pterygota</taxon>
        <taxon>Neoptera</taxon>
        <taxon>Paraneoptera</taxon>
        <taxon>Hemiptera</taxon>
        <taxon>Sternorrhyncha</taxon>
        <taxon>Psylloidea</taxon>
        <taxon>Psyllidae</taxon>
        <taxon>Diaphorininae</taxon>
        <taxon>Diaphorina</taxon>
    </lineage>
</organism>
<keyword evidence="2" id="KW-1185">Reference proteome</keyword>
<dbReference type="InterPro" id="IPR050951">
    <property type="entry name" value="Retrovirus_Pol_polyprotein"/>
</dbReference>
<evidence type="ECO:0000259" key="1">
    <source>
        <dbReference type="PROSITE" id="PS50994"/>
    </source>
</evidence>
<dbReference type="OMA" id="FANEWIY"/>
<dbReference type="AlphaFoldDB" id="A0A1S4E9I7"/>
<proteinExistence type="predicted"/>
<dbReference type="STRING" id="121845.A0A1S4E9I7"/>
<feature type="domain" description="Integrase catalytic" evidence="1">
    <location>
        <begin position="1"/>
        <end position="149"/>
    </location>
</feature>
<dbReference type="GO" id="GO:0003676">
    <property type="term" value="F:nucleic acid binding"/>
    <property type="evidence" value="ECO:0007669"/>
    <property type="project" value="InterPro"/>
</dbReference>